<accession>A0A7Y4LYB8</accession>
<sequence length="115" mass="11940">MRTATLAMIVVAGSAIAFPATAQPQQAAPSQLTKEQIQQRDEEKGLKTSEPNEQMQRDADKGIKTRQSGESGYVGMEEKPGASANPPGRPGEQTTGSGSQTGAPKALDKSGAAKD</sequence>
<dbReference type="EMBL" id="JAAVLX010000010">
    <property type="protein sequence ID" value="NOJ43363.1"/>
    <property type="molecule type" value="Genomic_DNA"/>
</dbReference>
<evidence type="ECO:0008006" key="5">
    <source>
        <dbReference type="Google" id="ProtNLM"/>
    </source>
</evidence>
<feature type="compositionally biased region" description="Low complexity" evidence="1">
    <location>
        <begin position="93"/>
        <end position="102"/>
    </location>
</feature>
<keyword evidence="2" id="KW-0732">Signal</keyword>
<evidence type="ECO:0000256" key="2">
    <source>
        <dbReference type="SAM" id="SignalP"/>
    </source>
</evidence>
<proteinExistence type="predicted"/>
<gene>
    <name evidence="3" type="ORF">HCN58_28030</name>
</gene>
<feature type="region of interest" description="Disordered" evidence="1">
    <location>
        <begin position="20"/>
        <end position="115"/>
    </location>
</feature>
<feature type="signal peptide" evidence="2">
    <location>
        <begin position="1"/>
        <end position="22"/>
    </location>
</feature>
<feature type="chain" id="PRO_5031450340" description="DUF4148 domain-containing protein" evidence="2">
    <location>
        <begin position="23"/>
        <end position="115"/>
    </location>
</feature>
<name>A0A7Y4LYB8_9BRAD</name>
<organism evidence="3 4">
    <name type="scientific">Bradyrhizobium australiense</name>
    <dbReference type="NCBI Taxonomy" id="2721161"/>
    <lineage>
        <taxon>Bacteria</taxon>
        <taxon>Pseudomonadati</taxon>
        <taxon>Pseudomonadota</taxon>
        <taxon>Alphaproteobacteria</taxon>
        <taxon>Hyphomicrobiales</taxon>
        <taxon>Nitrobacteraceae</taxon>
        <taxon>Bradyrhizobium</taxon>
    </lineage>
</organism>
<evidence type="ECO:0000256" key="1">
    <source>
        <dbReference type="SAM" id="MobiDB-lite"/>
    </source>
</evidence>
<dbReference type="RefSeq" id="WP_171582572.1">
    <property type="nucleotide sequence ID" value="NZ_JAAVLX010000010.1"/>
</dbReference>
<dbReference type="AlphaFoldDB" id="A0A7Y4LYB8"/>
<feature type="compositionally biased region" description="Basic and acidic residues" evidence="1">
    <location>
        <begin position="106"/>
        <end position="115"/>
    </location>
</feature>
<comment type="caution">
    <text evidence="3">The sequence shown here is derived from an EMBL/GenBank/DDBJ whole genome shotgun (WGS) entry which is preliminary data.</text>
</comment>
<keyword evidence="4" id="KW-1185">Reference proteome</keyword>
<feature type="compositionally biased region" description="Basic and acidic residues" evidence="1">
    <location>
        <begin position="37"/>
        <end position="47"/>
    </location>
</feature>
<evidence type="ECO:0000313" key="4">
    <source>
        <dbReference type="Proteomes" id="UP000544122"/>
    </source>
</evidence>
<protein>
    <recommendedName>
        <fullName evidence="5">DUF4148 domain-containing protein</fullName>
    </recommendedName>
</protein>
<evidence type="ECO:0000313" key="3">
    <source>
        <dbReference type="EMBL" id="NOJ43363.1"/>
    </source>
</evidence>
<reference evidence="3 4" key="1">
    <citation type="submission" date="2020-03" db="EMBL/GenBank/DDBJ databases">
        <title>Bradyrhizobium diversity isolated from nodules of Indigofera sp.</title>
        <authorList>
            <person name="Klepa M."/>
            <person name="Helene L."/>
            <person name="Hungria M."/>
        </authorList>
    </citation>
    <scope>NUCLEOTIDE SEQUENCE [LARGE SCALE GENOMIC DNA]</scope>
    <source>
        <strain evidence="3 4">WSM 1791</strain>
    </source>
</reference>
<feature type="compositionally biased region" description="Low complexity" evidence="1">
    <location>
        <begin position="20"/>
        <end position="29"/>
    </location>
</feature>
<dbReference type="Proteomes" id="UP000544122">
    <property type="component" value="Unassembled WGS sequence"/>
</dbReference>